<sequence length="103" mass="12182">MPNKSEKERRKQITNDLRKKAREEFEASLPISRELFQNLFDHLDKELIDNSCDHTLKLTSLFLESKRVENINNVKEWLRQNSGYCDCEVLANVEEKFGENPIL</sequence>
<comment type="caution">
    <text evidence="1">The sequence shown here is derived from an EMBL/GenBank/DDBJ whole genome shotgun (WGS) entry which is preliminary data.</text>
</comment>
<dbReference type="EMBL" id="WHPF01000001">
    <property type="protein sequence ID" value="NNV53823.1"/>
    <property type="molecule type" value="Genomic_DNA"/>
</dbReference>
<evidence type="ECO:0000313" key="2">
    <source>
        <dbReference type="Proteomes" id="UP000598971"/>
    </source>
</evidence>
<dbReference type="RefSeq" id="WP_171605743.1">
    <property type="nucleotide sequence ID" value="NZ_WHPF01000001.1"/>
</dbReference>
<evidence type="ECO:0000313" key="1">
    <source>
        <dbReference type="EMBL" id="NNV53823.1"/>
    </source>
</evidence>
<accession>A0A8J8JRP3</accession>
<organism evidence="1 2">
    <name type="scientific">Limnovirga soli</name>
    <dbReference type="NCBI Taxonomy" id="2656915"/>
    <lineage>
        <taxon>Bacteria</taxon>
        <taxon>Pseudomonadati</taxon>
        <taxon>Bacteroidota</taxon>
        <taxon>Chitinophagia</taxon>
        <taxon>Chitinophagales</taxon>
        <taxon>Chitinophagaceae</taxon>
        <taxon>Limnovirga</taxon>
    </lineage>
</organism>
<dbReference type="AlphaFoldDB" id="A0A8J8JRP3"/>
<keyword evidence="2" id="KW-1185">Reference proteome</keyword>
<protein>
    <submittedName>
        <fullName evidence="1">DUF2695 domain-containing protein</fullName>
    </submittedName>
</protein>
<dbReference type="Proteomes" id="UP000598971">
    <property type="component" value="Unassembled WGS sequence"/>
</dbReference>
<reference evidence="1" key="1">
    <citation type="submission" date="2019-10" db="EMBL/GenBank/DDBJ databases">
        <title>Draft genome sequence of Panacibacter sp. KCS-6.</title>
        <authorList>
            <person name="Yim K.J."/>
        </authorList>
    </citation>
    <scope>NUCLEOTIDE SEQUENCE</scope>
    <source>
        <strain evidence="1">KCS-6</strain>
    </source>
</reference>
<dbReference type="InterPro" id="IPR024248">
    <property type="entry name" value="DUF2695"/>
</dbReference>
<proteinExistence type="predicted"/>
<dbReference type="Pfam" id="PF10905">
    <property type="entry name" value="DUF2695"/>
    <property type="match status" value="1"/>
</dbReference>
<name>A0A8J8JRP3_9BACT</name>
<gene>
    <name evidence="1" type="ORF">GD597_00025</name>
</gene>